<evidence type="ECO:0000313" key="2">
    <source>
        <dbReference type="Proteomes" id="UP001150907"/>
    </source>
</evidence>
<protein>
    <submittedName>
        <fullName evidence="1">Uncharacterized protein</fullName>
    </submittedName>
</protein>
<proteinExistence type="predicted"/>
<sequence>MPVSPRARALDLKFLLPALNDENALNSTEIEANLDAFLKIIKQIVPALRDTSMASNILVSQEYAAYS</sequence>
<dbReference type="AlphaFoldDB" id="A0A9W8BB27"/>
<keyword evidence="2" id="KW-1185">Reference proteome</keyword>
<organism evidence="1 2">
    <name type="scientific">Coemansia thaxteri</name>
    <dbReference type="NCBI Taxonomy" id="2663907"/>
    <lineage>
        <taxon>Eukaryota</taxon>
        <taxon>Fungi</taxon>
        <taxon>Fungi incertae sedis</taxon>
        <taxon>Zoopagomycota</taxon>
        <taxon>Kickxellomycotina</taxon>
        <taxon>Kickxellomycetes</taxon>
        <taxon>Kickxellales</taxon>
        <taxon>Kickxellaceae</taxon>
        <taxon>Coemansia</taxon>
    </lineage>
</organism>
<gene>
    <name evidence="1" type="ORF">H4R26_005254</name>
</gene>
<reference evidence="1" key="1">
    <citation type="submission" date="2022-07" db="EMBL/GenBank/DDBJ databases">
        <title>Phylogenomic reconstructions and comparative analyses of Kickxellomycotina fungi.</title>
        <authorList>
            <person name="Reynolds N.K."/>
            <person name="Stajich J.E."/>
            <person name="Barry K."/>
            <person name="Grigoriev I.V."/>
            <person name="Crous P."/>
            <person name="Smith M.E."/>
        </authorList>
    </citation>
    <scope>NUCLEOTIDE SEQUENCE</scope>
    <source>
        <strain evidence="1">IMI 214461</strain>
    </source>
</reference>
<evidence type="ECO:0000313" key="1">
    <source>
        <dbReference type="EMBL" id="KAJ1998964.1"/>
    </source>
</evidence>
<feature type="non-terminal residue" evidence="1">
    <location>
        <position position="67"/>
    </location>
</feature>
<comment type="caution">
    <text evidence="1">The sequence shown here is derived from an EMBL/GenBank/DDBJ whole genome shotgun (WGS) entry which is preliminary data.</text>
</comment>
<dbReference type="Proteomes" id="UP001150907">
    <property type="component" value="Unassembled WGS sequence"/>
</dbReference>
<name>A0A9W8BB27_9FUNG</name>
<dbReference type="EMBL" id="JANBQF010000818">
    <property type="protein sequence ID" value="KAJ1998964.1"/>
    <property type="molecule type" value="Genomic_DNA"/>
</dbReference>
<accession>A0A9W8BB27</accession>